<dbReference type="AlphaFoldDB" id="A0A9I9E8H7"/>
<protein>
    <submittedName>
        <fullName evidence="1">Uncharacterized protein</fullName>
    </submittedName>
</protein>
<organism evidence="1">
    <name type="scientific">Cucumis melo</name>
    <name type="common">Muskmelon</name>
    <dbReference type="NCBI Taxonomy" id="3656"/>
    <lineage>
        <taxon>Eukaryota</taxon>
        <taxon>Viridiplantae</taxon>
        <taxon>Streptophyta</taxon>
        <taxon>Embryophyta</taxon>
        <taxon>Tracheophyta</taxon>
        <taxon>Spermatophyta</taxon>
        <taxon>Magnoliopsida</taxon>
        <taxon>eudicotyledons</taxon>
        <taxon>Gunneridae</taxon>
        <taxon>Pentapetalae</taxon>
        <taxon>rosids</taxon>
        <taxon>fabids</taxon>
        <taxon>Cucurbitales</taxon>
        <taxon>Cucurbitaceae</taxon>
        <taxon>Benincaseae</taxon>
        <taxon>Cucumis</taxon>
    </lineage>
</organism>
<dbReference type="Gramene" id="MELO3C030262.2.1">
    <property type="protein sequence ID" value="MELO3C030262.2.1"/>
    <property type="gene ID" value="MELO3C030262.2"/>
</dbReference>
<proteinExistence type="predicted"/>
<accession>A0A9I9E8H7</accession>
<reference evidence="1" key="1">
    <citation type="submission" date="2023-03" db="UniProtKB">
        <authorList>
            <consortium name="EnsemblPlants"/>
        </authorList>
    </citation>
    <scope>IDENTIFICATION</scope>
</reference>
<evidence type="ECO:0000313" key="1">
    <source>
        <dbReference type="EnsemblPlants" id="MELO3C030262.2.1"/>
    </source>
</evidence>
<name>A0A9I9E8H7_CUCME</name>
<sequence length="147" mass="17475">MRLKFLELLWIVSFKMKPNQTKPNQLKMELFIYKSQSQRFFTLLFFFLCPQLQHTSNTLSHSIYILNQQQQKKNNSKRCTIYQLGTYEIYRKNTHLTLRTIEIVRSSLTFGFGSWHSSMLHNSSESEGPCRQNPLISIKKMKSLNFT</sequence>
<dbReference type="EnsemblPlants" id="MELO3C030262.2.1">
    <property type="protein sequence ID" value="MELO3C030262.2.1"/>
    <property type="gene ID" value="MELO3C030262.2"/>
</dbReference>